<keyword evidence="3 4" id="KW-0560">Oxidoreductase</keyword>
<dbReference type="Pfam" id="PF01593">
    <property type="entry name" value="Amino_oxidase"/>
    <property type="match status" value="1"/>
</dbReference>
<dbReference type="EC" id="1.14.99.-" evidence="6"/>
<dbReference type="PRINTS" id="PR00419">
    <property type="entry name" value="ADXRDTASE"/>
</dbReference>
<evidence type="ECO:0000256" key="1">
    <source>
        <dbReference type="ARBA" id="ARBA00004829"/>
    </source>
</evidence>
<dbReference type="Gene3D" id="3.50.50.60">
    <property type="entry name" value="FAD/NAD(P)-binding domain"/>
    <property type="match status" value="2"/>
</dbReference>
<sequence>MAEVIVIGAGIAGLATAALLARDGHDVTVLEQHDRPGGRAGLIESEGFRFDTGPSWYLMPSVYEHFAALLGTSVDELLELSVLDPGYELWRATAGDDASGVDRWAIPLGADAVTAEAELRQPGDGQALRTYLDSAADALRLSLDSFLYNPFASLRSLLTPTVLREAPRLTRWLSEDLASFSERSVRGEALRQVLQYPGIFLGVDPRRAPAIYHLMSHVDLVEGVAYPKGGFTSVVEALTAQAEAQGARIVYGARVERIVAQHVRGHRKPRVRGVEWVDRDGASHRTGAEVVVSAADLHHTETRLLPEDQRSYPERAWRRSEPGPSAVLVMLGVRGRIPELPHHALLLTRDWERELDAVFGAASTPEVTSLYVCTPSRTDDTVAPDGDENLFILVPVSGEIELGHGTGGPGWEREDDPRVRAIADAAVRQLERWSGVDDLGERVVVRHTIGPADFGTDYNSWADGMLGPAHTLRQSALFRRGPRSRRVEGLLYAGATATPGVGVPMCLISAELILKELRGDASPGPIPAEEYPRGRA</sequence>
<dbReference type="InterPro" id="IPR002937">
    <property type="entry name" value="Amino_oxidase"/>
</dbReference>
<proteinExistence type="inferred from homology"/>
<evidence type="ECO:0000256" key="2">
    <source>
        <dbReference type="ARBA" id="ARBA00022746"/>
    </source>
</evidence>
<dbReference type="GO" id="GO:0016491">
    <property type="term" value="F:oxidoreductase activity"/>
    <property type="evidence" value="ECO:0007669"/>
    <property type="project" value="UniProtKB-KW"/>
</dbReference>
<protein>
    <submittedName>
        <fullName evidence="6">Phytoene dehydrogenase</fullName>
        <ecNumber evidence="6">1.14.99.-</ecNumber>
    </submittedName>
</protein>
<dbReference type="RefSeq" id="WP_087135679.1">
    <property type="nucleotide sequence ID" value="NZ_FUKR01000002.1"/>
</dbReference>
<keyword evidence="7" id="KW-1185">Reference proteome</keyword>
<evidence type="ECO:0000256" key="3">
    <source>
        <dbReference type="ARBA" id="ARBA00023002"/>
    </source>
</evidence>
<name>A0A1R4I758_9MICO</name>
<evidence type="ECO:0000313" key="7">
    <source>
        <dbReference type="Proteomes" id="UP000196778"/>
    </source>
</evidence>
<comment type="pathway">
    <text evidence="1 4">Carotenoid biosynthesis.</text>
</comment>
<dbReference type="NCBIfam" id="TIGR02734">
    <property type="entry name" value="crtI_fam"/>
    <property type="match status" value="1"/>
</dbReference>
<feature type="domain" description="Amine oxidase" evidence="5">
    <location>
        <begin position="11"/>
        <end position="510"/>
    </location>
</feature>
<keyword evidence="2 4" id="KW-0125">Carotenoid biosynthesis</keyword>
<dbReference type="EMBL" id="FUKR01000002">
    <property type="protein sequence ID" value="SJN15711.1"/>
    <property type="molecule type" value="Genomic_DNA"/>
</dbReference>
<dbReference type="Proteomes" id="UP000196778">
    <property type="component" value="Unassembled WGS sequence"/>
</dbReference>
<evidence type="ECO:0000313" key="6">
    <source>
        <dbReference type="EMBL" id="SJN15711.1"/>
    </source>
</evidence>
<organism evidence="6 7">
    <name type="scientific">Mycetocola reblochoni REB411</name>
    <dbReference type="NCBI Taxonomy" id="1255698"/>
    <lineage>
        <taxon>Bacteria</taxon>
        <taxon>Bacillati</taxon>
        <taxon>Actinomycetota</taxon>
        <taxon>Actinomycetes</taxon>
        <taxon>Micrococcales</taxon>
        <taxon>Microbacteriaceae</taxon>
        <taxon>Mycetocola</taxon>
    </lineage>
</organism>
<reference evidence="7" key="1">
    <citation type="submission" date="2017-02" db="EMBL/GenBank/DDBJ databases">
        <authorList>
            <person name="Dridi B."/>
        </authorList>
    </citation>
    <scope>NUCLEOTIDE SEQUENCE [LARGE SCALE GENOMIC DNA]</scope>
    <source>
        <strain evidence="7">EB411</strain>
    </source>
</reference>
<accession>A0A1R4I758</accession>
<dbReference type="SUPFAM" id="SSF51905">
    <property type="entry name" value="FAD/NAD(P)-binding domain"/>
    <property type="match status" value="1"/>
</dbReference>
<evidence type="ECO:0000256" key="4">
    <source>
        <dbReference type="RuleBase" id="RU362075"/>
    </source>
</evidence>
<dbReference type="OrthoDB" id="9774675at2"/>
<dbReference type="GO" id="GO:0016117">
    <property type="term" value="P:carotenoid biosynthetic process"/>
    <property type="evidence" value="ECO:0007669"/>
    <property type="project" value="UniProtKB-KW"/>
</dbReference>
<dbReference type="AlphaFoldDB" id="A0A1R4I758"/>
<gene>
    <name evidence="6" type="ORF">FM119_00200</name>
</gene>
<dbReference type="InterPro" id="IPR036188">
    <property type="entry name" value="FAD/NAD-bd_sf"/>
</dbReference>
<dbReference type="PANTHER" id="PTHR43734">
    <property type="entry name" value="PHYTOENE DESATURASE"/>
    <property type="match status" value="1"/>
</dbReference>
<comment type="similarity">
    <text evidence="4">Belongs to the carotenoid/retinoid oxidoreductase family.</text>
</comment>
<dbReference type="InterPro" id="IPR014105">
    <property type="entry name" value="Carotenoid/retinoid_OxRdtase"/>
</dbReference>
<evidence type="ECO:0000259" key="5">
    <source>
        <dbReference type="Pfam" id="PF01593"/>
    </source>
</evidence>
<dbReference type="PANTHER" id="PTHR43734:SF1">
    <property type="entry name" value="PHYTOENE DESATURASE"/>
    <property type="match status" value="1"/>
</dbReference>